<dbReference type="GO" id="GO:0005634">
    <property type="term" value="C:nucleus"/>
    <property type="evidence" value="ECO:0007669"/>
    <property type="project" value="UniProtKB-SubCell"/>
</dbReference>
<keyword evidence="4 9" id="KW-0863">Zinc-finger</keyword>
<evidence type="ECO:0000256" key="3">
    <source>
        <dbReference type="ARBA" id="ARBA00022737"/>
    </source>
</evidence>
<reference evidence="12" key="1">
    <citation type="submission" date="2021-12" db="EMBL/GenBank/DDBJ databases">
        <title>Black yeast isolated from Biological Soil Crust.</title>
        <authorList>
            <person name="Kurbessoian T."/>
        </authorList>
    </citation>
    <scope>NUCLEOTIDE SEQUENCE</scope>
    <source>
        <strain evidence="12">CCFEE 5208</strain>
    </source>
</reference>
<dbReference type="FunFam" id="3.30.160.60:FF:000141">
    <property type="entry name" value="C2H2 zinc finger protein"/>
    <property type="match status" value="1"/>
</dbReference>
<dbReference type="PROSITE" id="PS00028">
    <property type="entry name" value="ZINC_FINGER_C2H2_1"/>
    <property type="match status" value="2"/>
</dbReference>
<feature type="region of interest" description="Disordered" evidence="10">
    <location>
        <begin position="360"/>
        <end position="381"/>
    </location>
</feature>
<name>A0AAN6FJ63_9PEZI</name>
<evidence type="ECO:0000256" key="7">
    <source>
        <dbReference type="ARBA" id="ARBA00023163"/>
    </source>
</evidence>
<feature type="region of interest" description="Disordered" evidence="10">
    <location>
        <begin position="542"/>
        <end position="592"/>
    </location>
</feature>
<dbReference type="PROSITE" id="PS50157">
    <property type="entry name" value="ZINC_FINGER_C2H2_2"/>
    <property type="match status" value="2"/>
</dbReference>
<dbReference type="InterPro" id="IPR036236">
    <property type="entry name" value="Znf_C2H2_sf"/>
</dbReference>
<keyword evidence="2" id="KW-0479">Metal-binding</keyword>
<evidence type="ECO:0000313" key="13">
    <source>
        <dbReference type="Proteomes" id="UP001168146"/>
    </source>
</evidence>
<dbReference type="PANTHER" id="PTHR40626:SF11">
    <property type="entry name" value="ZINC FINGER PROTEIN YPR022C"/>
    <property type="match status" value="1"/>
</dbReference>
<accession>A0AAN6FJ63</accession>
<feature type="compositionally biased region" description="Low complexity" evidence="10">
    <location>
        <begin position="554"/>
        <end position="574"/>
    </location>
</feature>
<gene>
    <name evidence="12" type="ORF">LTR82_010833</name>
</gene>
<evidence type="ECO:0000256" key="10">
    <source>
        <dbReference type="SAM" id="MobiDB-lite"/>
    </source>
</evidence>
<feature type="region of interest" description="Disordered" evidence="10">
    <location>
        <begin position="661"/>
        <end position="759"/>
    </location>
</feature>
<comment type="subcellular location">
    <subcellularLocation>
        <location evidence="1">Nucleus</location>
    </subcellularLocation>
</comment>
<dbReference type="PANTHER" id="PTHR40626">
    <property type="entry name" value="MIP31509P"/>
    <property type="match status" value="1"/>
</dbReference>
<comment type="caution">
    <text evidence="12">The sequence shown here is derived from an EMBL/GenBank/DDBJ whole genome shotgun (WGS) entry which is preliminary data.</text>
</comment>
<evidence type="ECO:0000256" key="6">
    <source>
        <dbReference type="ARBA" id="ARBA00023015"/>
    </source>
</evidence>
<sequence>MAALIPVPGSPSRAYFWARPTHLAAHTLIYPVAPPHHSLSASSRQLIDPCLCIDRTNTLPLDPPAPVRLPIEHFDPDLRTTNHTILEQTAKDCTPSVISHSLKLHSPPQQQNLYSASLLKHLLIHRPQFGPIECYNRPEKEHNANSIIAMEYAHHTTPPMAQSPFFYYNPDPSPENRQHGHFTPHPHGLPMPVISSSQEQMIPQQPMYQRTYAAPAPVHYAQAPAYISQAMLTPATSPRQHNHKPTILVQQDMPCLMPLNTEFNAYYPATPTLSASGSFCSASSPPSSADMMSTPINGVFFPRPHMMAYPAVKQGCEDEIYSGVLANNDWPRPHSPPMTPVYLHPGSMVAAEASYHLTTGSSCPSLSPSPSPVPRSVASEQDVCDPRNLIVGTTMSGFPALPTMSAGDEEDKLMLRHDLPFQHDHVQIAAPTEMITFGGLPAFEPVFELDVEDEFNGMMAYGAHEAIHFQSNKRQRLDLAPVMIEDDGFFSEESYSDEEEFAAAAGFSPSTSEFSIPGYSGAANETSKRKFSMIASDASAPQCTAHAGTHQDSTESNSTAASTTSDQAESTASTPAQSGSVSRRGRKQSLTDDPSKTFVCTLCSRRFRRQEHLKRHYRSLHTHDKPFECTDCGKKFSRSDNLSQHQRTHGAGTMVMGVLSSPGGEPHMHQGVEAANSGASGSFIRPKSEEQYTPSPPQAPPQQLQQQQRVSPDAGQLGAMLFDVTATASSSSSLLSYSDGEASPSSDRKLPAKKRKRDE</sequence>
<dbReference type="EMBL" id="JASUXU010000038">
    <property type="protein sequence ID" value="KAK0318134.1"/>
    <property type="molecule type" value="Genomic_DNA"/>
</dbReference>
<dbReference type="InterPro" id="IPR051059">
    <property type="entry name" value="VerF-like"/>
</dbReference>
<proteinExistence type="predicted"/>
<evidence type="ECO:0000256" key="2">
    <source>
        <dbReference type="ARBA" id="ARBA00022723"/>
    </source>
</evidence>
<dbReference type="InterPro" id="IPR013087">
    <property type="entry name" value="Znf_C2H2_type"/>
</dbReference>
<keyword evidence="5" id="KW-0862">Zinc</keyword>
<feature type="domain" description="C2H2-type" evidence="11">
    <location>
        <begin position="598"/>
        <end position="626"/>
    </location>
</feature>
<evidence type="ECO:0000256" key="4">
    <source>
        <dbReference type="ARBA" id="ARBA00022771"/>
    </source>
</evidence>
<evidence type="ECO:0000313" key="12">
    <source>
        <dbReference type="EMBL" id="KAK0318134.1"/>
    </source>
</evidence>
<dbReference type="AlphaFoldDB" id="A0AAN6FJ63"/>
<organism evidence="12 13">
    <name type="scientific">Friedmanniomyces endolithicus</name>
    <dbReference type="NCBI Taxonomy" id="329885"/>
    <lineage>
        <taxon>Eukaryota</taxon>
        <taxon>Fungi</taxon>
        <taxon>Dikarya</taxon>
        <taxon>Ascomycota</taxon>
        <taxon>Pezizomycotina</taxon>
        <taxon>Dothideomycetes</taxon>
        <taxon>Dothideomycetidae</taxon>
        <taxon>Mycosphaerellales</taxon>
        <taxon>Teratosphaeriaceae</taxon>
        <taxon>Friedmanniomyces</taxon>
    </lineage>
</organism>
<keyword evidence="3" id="KW-0677">Repeat</keyword>
<keyword evidence="7" id="KW-0804">Transcription</keyword>
<protein>
    <recommendedName>
        <fullName evidence="11">C2H2-type domain-containing protein</fullName>
    </recommendedName>
</protein>
<dbReference type="Pfam" id="PF00096">
    <property type="entry name" value="zf-C2H2"/>
    <property type="match status" value="2"/>
</dbReference>
<dbReference type="FunFam" id="3.30.160.60:FF:000757">
    <property type="entry name" value="Transcription factor Msn2p"/>
    <property type="match status" value="1"/>
</dbReference>
<evidence type="ECO:0000256" key="8">
    <source>
        <dbReference type="ARBA" id="ARBA00023242"/>
    </source>
</evidence>
<feature type="compositionally biased region" description="Low complexity" evidence="10">
    <location>
        <begin position="729"/>
        <end position="738"/>
    </location>
</feature>
<evidence type="ECO:0000259" key="11">
    <source>
        <dbReference type="PROSITE" id="PS50157"/>
    </source>
</evidence>
<dbReference type="GO" id="GO:0000978">
    <property type="term" value="F:RNA polymerase II cis-regulatory region sequence-specific DNA binding"/>
    <property type="evidence" value="ECO:0007669"/>
    <property type="project" value="InterPro"/>
</dbReference>
<dbReference type="SUPFAM" id="SSF57667">
    <property type="entry name" value="beta-beta-alpha zinc fingers"/>
    <property type="match status" value="1"/>
</dbReference>
<dbReference type="GO" id="GO:0008270">
    <property type="term" value="F:zinc ion binding"/>
    <property type="evidence" value="ECO:0007669"/>
    <property type="project" value="UniProtKB-KW"/>
</dbReference>
<dbReference type="Proteomes" id="UP001168146">
    <property type="component" value="Unassembled WGS sequence"/>
</dbReference>
<feature type="domain" description="C2H2-type" evidence="11">
    <location>
        <begin position="627"/>
        <end position="649"/>
    </location>
</feature>
<dbReference type="SMART" id="SM00355">
    <property type="entry name" value="ZnF_C2H2"/>
    <property type="match status" value="2"/>
</dbReference>
<dbReference type="Gene3D" id="3.30.160.60">
    <property type="entry name" value="Classic Zinc Finger"/>
    <property type="match status" value="2"/>
</dbReference>
<evidence type="ECO:0000256" key="5">
    <source>
        <dbReference type="ARBA" id="ARBA00022833"/>
    </source>
</evidence>
<keyword evidence="6" id="KW-0805">Transcription regulation</keyword>
<keyword evidence="8" id="KW-0539">Nucleus</keyword>
<dbReference type="GO" id="GO:0000785">
    <property type="term" value="C:chromatin"/>
    <property type="evidence" value="ECO:0007669"/>
    <property type="project" value="TreeGrafter"/>
</dbReference>
<dbReference type="GO" id="GO:0000981">
    <property type="term" value="F:DNA-binding transcription factor activity, RNA polymerase II-specific"/>
    <property type="evidence" value="ECO:0007669"/>
    <property type="project" value="InterPro"/>
</dbReference>
<evidence type="ECO:0000256" key="9">
    <source>
        <dbReference type="PROSITE-ProRule" id="PRU00042"/>
    </source>
</evidence>
<evidence type="ECO:0000256" key="1">
    <source>
        <dbReference type="ARBA" id="ARBA00004123"/>
    </source>
</evidence>